<evidence type="ECO:0000256" key="8">
    <source>
        <dbReference type="ARBA" id="ARBA00049067"/>
    </source>
</evidence>
<dbReference type="EC" id="2.7.1.175" evidence="2"/>
<dbReference type="InParanoid" id="A0A1H8ZBV2"/>
<organism evidence="10 11">
    <name type="scientific">Neolewinella agarilytica</name>
    <dbReference type="NCBI Taxonomy" id="478744"/>
    <lineage>
        <taxon>Bacteria</taxon>
        <taxon>Pseudomonadati</taxon>
        <taxon>Bacteroidota</taxon>
        <taxon>Saprospiria</taxon>
        <taxon>Saprospirales</taxon>
        <taxon>Lewinellaceae</taxon>
        <taxon>Neolewinella</taxon>
    </lineage>
</organism>
<reference evidence="11" key="1">
    <citation type="submission" date="2016-10" db="EMBL/GenBank/DDBJ databases">
        <authorList>
            <person name="Varghese N."/>
            <person name="Submissions S."/>
        </authorList>
    </citation>
    <scope>NUCLEOTIDE SEQUENCE [LARGE SCALE GENOMIC DNA]</scope>
    <source>
        <strain evidence="11">DSM 24740</strain>
    </source>
</reference>
<dbReference type="STRING" id="478744.SAMN05444359_101261"/>
<name>A0A1H8ZBV2_9BACT</name>
<proteinExistence type="inferred from homology"/>
<dbReference type="Proteomes" id="UP000199021">
    <property type="component" value="Unassembled WGS sequence"/>
</dbReference>
<dbReference type="InterPro" id="IPR040999">
    <property type="entry name" value="Mak_N_cap"/>
</dbReference>
<protein>
    <recommendedName>
        <fullName evidence="3">Maltokinase</fullName>
        <ecNumber evidence="2">2.7.1.175</ecNumber>
    </recommendedName>
    <alternativeName>
        <fullName evidence="7">Maltose-1-phosphate synthase</fullName>
    </alternativeName>
</protein>
<dbReference type="Gene3D" id="3.90.1200.10">
    <property type="match status" value="1"/>
</dbReference>
<evidence type="ECO:0000256" key="1">
    <source>
        <dbReference type="ARBA" id="ARBA00006219"/>
    </source>
</evidence>
<dbReference type="EMBL" id="FOFB01000001">
    <property type="protein sequence ID" value="SEP61892.1"/>
    <property type="molecule type" value="Genomic_DNA"/>
</dbReference>
<gene>
    <name evidence="10" type="ORF">SAMN05444359_101261</name>
</gene>
<evidence type="ECO:0000256" key="6">
    <source>
        <dbReference type="ARBA" id="ARBA00022840"/>
    </source>
</evidence>
<dbReference type="SUPFAM" id="SSF56112">
    <property type="entry name" value="Protein kinase-like (PK-like)"/>
    <property type="match status" value="1"/>
</dbReference>
<dbReference type="Pfam" id="PF18085">
    <property type="entry name" value="Mak_N_cap"/>
    <property type="match status" value="1"/>
</dbReference>
<sequence length="516" mass="58352">MKYEASLKSRFSNPSFNYALLKKLPEFLPRQRWFMEKGKSLKNCRVEDVFRVTEDSVLAVMQFEFEDGSSQLYQMPLAQLEHKDDQRRYLKENANMVLLQVPGGPYIVDAVPLPAFRKAIYALIRDGADTRDGINCEAGRMLKTAPANARSVVPAIDTSNTAIIYDDKYFFKLFRKLDPGLNPDLELVRHLSEHTDFDCCPPYGGSLGVGEMHEDNYLNLGMLSGKVDNRGDAWEFFQELTQRYFTEGGDVDQETLDRAVLLGQRTAEMHLALGAPEEKPKLFSAVNIAGGADAGAMMAPEAMTAAYRNEITEAAIKLLHRQVTELAAKKESLSPELQTMAQAVLDLEPKLTTRLNKLKDSGMTVDLIRIHADYHLGQVLVTDDDFYIIDFEGEPLLSIPERRRRRPALKDVAGMVRSFHYAAFGQLLLNPERYADHDPLELKARAEAWFQTVSTTYLKAYFERCGEASFLPESDEDRQLLLDLFMLEKAIYEVAYELNSRPHWLAIPLAGVLAMA</sequence>
<dbReference type="GO" id="GO:0005524">
    <property type="term" value="F:ATP binding"/>
    <property type="evidence" value="ECO:0007669"/>
    <property type="project" value="UniProtKB-KW"/>
</dbReference>
<comment type="similarity">
    <text evidence="1">Belongs to the aminoglycoside phosphotransferase family.</text>
</comment>
<dbReference type="GO" id="GO:0016740">
    <property type="term" value="F:transferase activity"/>
    <property type="evidence" value="ECO:0007669"/>
    <property type="project" value="UniProtKB-KW"/>
</dbReference>
<evidence type="ECO:0000256" key="2">
    <source>
        <dbReference type="ARBA" id="ARBA00011962"/>
    </source>
</evidence>
<feature type="domain" description="Maltokinase N-terminal cap" evidence="9">
    <location>
        <begin position="27"/>
        <end position="86"/>
    </location>
</feature>
<dbReference type="AlphaFoldDB" id="A0A1H8ZBV2"/>
<dbReference type="OrthoDB" id="9806009at2"/>
<evidence type="ECO:0000259" key="9">
    <source>
        <dbReference type="Pfam" id="PF18085"/>
    </source>
</evidence>
<keyword evidence="11" id="KW-1185">Reference proteome</keyword>
<comment type="catalytic activity">
    <reaction evidence="8">
        <text>D-maltose + ATP = alpha-maltose 1-phosphate + ADP + H(+)</text>
        <dbReference type="Rhea" id="RHEA:31915"/>
        <dbReference type="ChEBI" id="CHEBI:15378"/>
        <dbReference type="ChEBI" id="CHEBI:17306"/>
        <dbReference type="ChEBI" id="CHEBI:30616"/>
        <dbReference type="ChEBI" id="CHEBI:63576"/>
        <dbReference type="ChEBI" id="CHEBI:456216"/>
        <dbReference type="EC" id="2.7.1.175"/>
    </reaction>
</comment>
<evidence type="ECO:0000256" key="7">
    <source>
        <dbReference type="ARBA" id="ARBA00031251"/>
    </source>
</evidence>
<evidence type="ECO:0000256" key="4">
    <source>
        <dbReference type="ARBA" id="ARBA00022679"/>
    </source>
</evidence>
<keyword evidence="5" id="KW-0547">Nucleotide-binding</keyword>
<evidence type="ECO:0000256" key="3">
    <source>
        <dbReference type="ARBA" id="ARBA00013882"/>
    </source>
</evidence>
<evidence type="ECO:0000256" key="5">
    <source>
        <dbReference type="ARBA" id="ARBA00022741"/>
    </source>
</evidence>
<keyword evidence="4 10" id="KW-0808">Transferase</keyword>
<accession>A0A1H8ZBV2</accession>
<dbReference type="InterPro" id="IPR011009">
    <property type="entry name" value="Kinase-like_dom_sf"/>
</dbReference>
<keyword evidence="6" id="KW-0067">ATP-binding</keyword>
<evidence type="ECO:0000313" key="11">
    <source>
        <dbReference type="Proteomes" id="UP000199021"/>
    </source>
</evidence>
<evidence type="ECO:0000313" key="10">
    <source>
        <dbReference type="EMBL" id="SEP61892.1"/>
    </source>
</evidence>